<evidence type="ECO:0000313" key="2">
    <source>
        <dbReference type="Proteomes" id="UP001519460"/>
    </source>
</evidence>
<evidence type="ECO:0000313" key="1">
    <source>
        <dbReference type="EMBL" id="KAK7494812.1"/>
    </source>
</evidence>
<dbReference type="EMBL" id="JACVVK020000080">
    <property type="protein sequence ID" value="KAK7494812.1"/>
    <property type="molecule type" value="Genomic_DNA"/>
</dbReference>
<protein>
    <submittedName>
        <fullName evidence="1">Uncharacterized protein</fullName>
    </submittedName>
</protein>
<name>A0ABD0L625_9CAEN</name>
<sequence length="121" mass="13111">MTRHLQVSALLPSPPLPLLAVCPHSCPCLHSVPSFTGHCHSGNHQANCPVTGRLQSYIVTVTRIPHSNLTSASVHTTIFTEAKKEISKCCQVFIDAPCKSSQLVGERHTLTSVRDTGMRQA</sequence>
<accession>A0ABD0L625</accession>
<comment type="caution">
    <text evidence="1">The sequence shown here is derived from an EMBL/GenBank/DDBJ whole genome shotgun (WGS) entry which is preliminary data.</text>
</comment>
<gene>
    <name evidence="1" type="ORF">BaRGS_00013939</name>
</gene>
<keyword evidence="2" id="KW-1185">Reference proteome</keyword>
<proteinExistence type="predicted"/>
<dbReference type="AlphaFoldDB" id="A0ABD0L625"/>
<dbReference type="Proteomes" id="UP001519460">
    <property type="component" value="Unassembled WGS sequence"/>
</dbReference>
<organism evidence="1 2">
    <name type="scientific">Batillaria attramentaria</name>
    <dbReference type="NCBI Taxonomy" id="370345"/>
    <lineage>
        <taxon>Eukaryota</taxon>
        <taxon>Metazoa</taxon>
        <taxon>Spiralia</taxon>
        <taxon>Lophotrochozoa</taxon>
        <taxon>Mollusca</taxon>
        <taxon>Gastropoda</taxon>
        <taxon>Caenogastropoda</taxon>
        <taxon>Sorbeoconcha</taxon>
        <taxon>Cerithioidea</taxon>
        <taxon>Batillariidae</taxon>
        <taxon>Batillaria</taxon>
    </lineage>
</organism>
<reference evidence="1 2" key="1">
    <citation type="journal article" date="2023" name="Sci. Data">
        <title>Genome assembly of the Korean intertidal mud-creeper Batillaria attramentaria.</title>
        <authorList>
            <person name="Patra A.K."/>
            <person name="Ho P.T."/>
            <person name="Jun S."/>
            <person name="Lee S.J."/>
            <person name="Kim Y."/>
            <person name="Won Y.J."/>
        </authorList>
    </citation>
    <scope>NUCLEOTIDE SEQUENCE [LARGE SCALE GENOMIC DNA]</scope>
    <source>
        <strain evidence="1">Wonlab-2016</strain>
    </source>
</reference>